<accession>J9H095</accession>
<organism evidence="1">
    <name type="scientific">gut metagenome</name>
    <dbReference type="NCBI Taxonomy" id="749906"/>
    <lineage>
        <taxon>unclassified sequences</taxon>
        <taxon>metagenomes</taxon>
        <taxon>organismal metagenomes</taxon>
    </lineage>
</organism>
<dbReference type="AlphaFoldDB" id="J9H095"/>
<dbReference type="EMBL" id="AMCI01001087">
    <property type="protein sequence ID" value="EJX06695.1"/>
    <property type="molecule type" value="Genomic_DNA"/>
</dbReference>
<name>J9H095_9ZZZZ</name>
<evidence type="ECO:0000313" key="1">
    <source>
        <dbReference type="EMBL" id="EJX06695.1"/>
    </source>
</evidence>
<protein>
    <submittedName>
        <fullName evidence="1">Uncharacterized protein</fullName>
    </submittedName>
</protein>
<gene>
    <name evidence="1" type="ORF">EVA_05199</name>
</gene>
<comment type="caution">
    <text evidence="1">The sequence shown here is derived from an EMBL/GenBank/DDBJ whole genome shotgun (WGS) entry which is preliminary data.</text>
</comment>
<reference evidence="1" key="1">
    <citation type="journal article" date="2012" name="PLoS ONE">
        <title>Gene sets for utilization of primary and secondary nutrition supplies in the distal gut of endangered iberian lynx.</title>
        <authorList>
            <person name="Alcaide M."/>
            <person name="Messina E."/>
            <person name="Richter M."/>
            <person name="Bargiela R."/>
            <person name="Peplies J."/>
            <person name="Huws S.A."/>
            <person name="Newbold C.J."/>
            <person name="Golyshin P.N."/>
            <person name="Simon M.A."/>
            <person name="Lopez G."/>
            <person name="Yakimov M.M."/>
            <person name="Ferrer M."/>
        </authorList>
    </citation>
    <scope>NUCLEOTIDE SEQUENCE</scope>
</reference>
<sequence length="34" mass="3939">MRPVKADIGKKTRGKIHWIFPLLIQIRLSEANHA</sequence>
<proteinExistence type="predicted"/>